<proteinExistence type="inferred from homology"/>
<dbReference type="GO" id="GO:0005524">
    <property type="term" value="F:ATP binding"/>
    <property type="evidence" value="ECO:0007669"/>
    <property type="project" value="UniProtKB-KW"/>
</dbReference>
<dbReference type="GO" id="GO:0005737">
    <property type="term" value="C:cytoplasm"/>
    <property type="evidence" value="ECO:0007669"/>
    <property type="project" value="TreeGrafter"/>
</dbReference>
<name>A0AAW0M7P5_QUESU</name>
<evidence type="ECO:0000256" key="6">
    <source>
        <dbReference type="PROSITE-ProRule" id="PRU00782"/>
    </source>
</evidence>
<dbReference type="PANTHER" id="PTHR13140">
    <property type="entry name" value="MYOSIN"/>
    <property type="match status" value="1"/>
</dbReference>
<evidence type="ECO:0000259" key="7">
    <source>
        <dbReference type="PROSITE" id="PS51456"/>
    </source>
</evidence>
<evidence type="ECO:0000256" key="4">
    <source>
        <dbReference type="ARBA" id="ARBA00023175"/>
    </source>
</evidence>
<evidence type="ECO:0000313" key="8">
    <source>
        <dbReference type="EMBL" id="KAK7859494.1"/>
    </source>
</evidence>
<reference evidence="8" key="3">
    <citation type="submission" date="2023-07" db="EMBL/GenBank/DDBJ databases">
        <title>An improved reference 1 genome and first organelle genomes of Quercus suber.</title>
        <authorList>
            <consortium name="Genosuber Consortium"/>
            <person name="Usie A."/>
            <person name="Serra O."/>
            <person name="Barros P."/>
        </authorList>
    </citation>
    <scope>NUCLEOTIDE SEQUENCE</scope>
    <source>
        <strain evidence="8">HL8</strain>
        <tissue evidence="8">Leaves</tissue>
    </source>
</reference>
<comment type="similarity">
    <text evidence="6">Belongs to the TRAFAC class myosin-kinesin ATPase superfamily. Myosin family.</text>
</comment>
<evidence type="ECO:0000256" key="3">
    <source>
        <dbReference type="ARBA" id="ARBA00023123"/>
    </source>
</evidence>
<dbReference type="GO" id="GO:0016020">
    <property type="term" value="C:membrane"/>
    <property type="evidence" value="ECO:0007669"/>
    <property type="project" value="TreeGrafter"/>
</dbReference>
<dbReference type="PROSITE" id="PS51456">
    <property type="entry name" value="MYOSIN_MOTOR"/>
    <property type="match status" value="1"/>
</dbReference>
<dbReference type="GO" id="GO:0051015">
    <property type="term" value="F:actin filament binding"/>
    <property type="evidence" value="ECO:0007669"/>
    <property type="project" value="TreeGrafter"/>
</dbReference>
<comment type="caution">
    <text evidence="8">The sequence shown here is derived from an EMBL/GenBank/DDBJ whole genome shotgun (WGS) entry which is preliminary data.</text>
</comment>
<dbReference type="Gene3D" id="3.40.850.10">
    <property type="entry name" value="Kinesin motor domain"/>
    <property type="match status" value="1"/>
</dbReference>
<organism evidence="8">
    <name type="scientific">Quercus suber</name>
    <name type="common">Cork oak</name>
    <dbReference type="NCBI Taxonomy" id="58331"/>
    <lineage>
        <taxon>Eukaryota</taxon>
        <taxon>Viridiplantae</taxon>
        <taxon>Streptophyta</taxon>
        <taxon>Embryophyta</taxon>
        <taxon>Tracheophyta</taxon>
        <taxon>Spermatophyta</taxon>
        <taxon>Magnoliopsida</taxon>
        <taxon>eudicotyledons</taxon>
        <taxon>Gunneridae</taxon>
        <taxon>Pentapetalae</taxon>
        <taxon>rosids</taxon>
        <taxon>fabids</taxon>
        <taxon>Fagales</taxon>
        <taxon>Fagaceae</taxon>
        <taxon>Quercus</taxon>
    </lineage>
</organism>
<evidence type="ECO:0000256" key="5">
    <source>
        <dbReference type="ARBA" id="ARBA00023203"/>
    </source>
</evidence>
<comment type="caution">
    <text evidence="6">Lacks conserved residue(s) required for the propagation of feature annotation.</text>
</comment>
<keyword evidence="4" id="KW-0505">Motor protein</keyword>
<dbReference type="AlphaFoldDB" id="A0AAW0M7P5"/>
<dbReference type="InterPro" id="IPR036961">
    <property type="entry name" value="Kinesin_motor_dom_sf"/>
</dbReference>
<keyword evidence="5 6" id="KW-0009">Actin-binding</keyword>
<protein>
    <submittedName>
        <fullName evidence="8">Myosin-4</fullName>
    </submittedName>
</protein>
<reference evidence="8" key="2">
    <citation type="journal article" date="2018" name="Sci. Data">
        <title>The draft genome sequence of cork oak.</title>
        <authorList>
            <person name="Ramos A.M."/>
            <person name="Usie A."/>
            <person name="Barbosa P."/>
            <person name="Barros P.M."/>
            <person name="Capote T."/>
            <person name="Chaves I."/>
            <person name="Simoes F."/>
            <person name="Abreu I."/>
            <person name="Carrasquinho I."/>
            <person name="Faro C."/>
            <person name="Guimaraes J.B."/>
            <person name="Mendonca D."/>
            <person name="Nobrega F."/>
            <person name="Rodrigues L."/>
            <person name="Saibo N.J.M."/>
            <person name="Varela M.C."/>
            <person name="Egas C."/>
            <person name="Matos J."/>
            <person name="Miguel C.M."/>
            <person name="Oliveira M.M."/>
            <person name="Ricardo C.P."/>
            <person name="Goncalves S."/>
        </authorList>
    </citation>
    <scope>NUCLEOTIDE SEQUENCE [LARGE SCALE GENOMIC DNA]</scope>
    <source>
        <strain evidence="8">HL8</strain>
    </source>
</reference>
<feature type="domain" description="Myosin motor" evidence="7">
    <location>
        <begin position="1"/>
        <end position="148"/>
    </location>
</feature>
<keyword evidence="3 6" id="KW-0518">Myosin</keyword>
<accession>A0AAW0M7P5</accession>
<dbReference type="InterPro" id="IPR001609">
    <property type="entry name" value="Myosin_head_motor_dom-like"/>
</dbReference>
<evidence type="ECO:0000256" key="1">
    <source>
        <dbReference type="ARBA" id="ARBA00022741"/>
    </source>
</evidence>
<dbReference type="Pfam" id="PF00063">
    <property type="entry name" value="Myosin_head"/>
    <property type="match status" value="1"/>
</dbReference>
<sequence>MGCMNRGLCVVVSIGLVLISLPRFVLGSLTQPMVMQYLTALGGGSYGIESEILWTNYILEAFGNAKTSRNDNSSRLFSKRKLIDIHFTSLGKICVSFKQSRVMQLVNGERSYYVFYQLFAGASSVLKDIDIHVYPVKLVFHSPFVWVP</sequence>
<gene>
    <name evidence="8" type="primary">VIII-B</name>
    <name evidence="8" type="ORF">CFP56_005943</name>
</gene>
<reference evidence="8" key="1">
    <citation type="submission" date="2017-12" db="EMBL/GenBank/DDBJ databases">
        <authorList>
            <person name="Barbosa P."/>
            <person name="Usie A."/>
            <person name="Ramos A.M."/>
        </authorList>
    </citation>
    <scope>NUCLEOTIDE SEQUENCE</scope>
    <source>
        <strain evidence="8">HL8</strain>
        <tissue evidence="8">Leaves</tissue>
    </source>
</reference>
<dbReference type="InterPro" id="IPR027417">
    <property type="entry name" value="P-loop_NTPase"/>
</dbReference>
<dbReference type="GO" id="GO:0007015">
    <property type="term" value="P:actin filament organization"/>
    <property type="evidence" value="ECO:0007669"/>
    <property type="project" value="TreeGrafter"/>
</dbReference>
<keyword evidence="1" id="KW-0547">Nucleotide-binding</keyword>
<dbReference type="PANTHER" id="PTHR13140:SF706">
    <property type="entry name" value="DILUTE CLASS UNCONVENTIONAL MYOSIN, ISOFORM C"/>
    <property type="match status" value="1"/>
</dbReference>
<dbReference type="SUPFAM" id="SSF52540">
    <property type="entry name" value="P-loop containing nucleoside triphosphate hydrolases"/>
    <property type="match status" value="1"/>
</dbReference>
<dbReference type="EMBL" id="PKMF04000012">
    <property type="protein sequence ID" value="KAK7859494.1"/>
    <property type="molecule type" value="Genomic_DNA"/>
</dbReference>
<keyword evidence="2" id="KW-0067">ATP-binding</keyword>
<evidence type="ECO:0000256" key="2">
    <source>
        <dbReference type="ARBA" id="ARBA00022840"/>
    </source>
</evidence>
<dbReference type="GO" id="GO:0000146">
    <property type="term" value="F:microfilament motor activity"/>
    <property type="evidence" value="ECO:0007669"/>
    <property type="project" value="TreeGrafter"/>
</dbReference>
<dbReference type="GO" id="GO:0016459">
    <property type="term" value="C:myosin complex"/>
    <property type="evidence" value="ECO:0007669"/>
    <property type="project" value="UniProtKB-KW"/>
</dbReference>